<dbReference type="InterPro" id="IPR036068">
    <property type="entry name" value="Nicotinate_pribotase-like_C"/>
</dbReference>
<evidence type="ECO:0000256" key="5">
    <source>
        <dbReference type="ARBA" id="ARBA00022642"/>
    </source>
</evidence>
<dbReference type="GeneID" id="24818065"/>
<keyword evidence="4 10" id="KW-0436">Ligase</keyword>
<dbReference type="Gene3D" id="3.90.1170.20">
    <property type="entry name" value="Quinolinate phosphoribosyl transferase, N-terminal domain"/>
    <property type="match status" value="1"/>
</dbReference>
<keyword evidence="3" id="KW-0597">Phosphoprotein</keyword>
<dbReference type="EC" id="6.3.4.21" evidence="2"/>
<dbReference type="HOGENOM" id="CLU_043773_0_0_2"/>
<dbReference type="SUPFAM" id="SSF51690">
    <property type="entry name" value="Nicotinate/Quinolinate PRTase C-terminal domain-like"/>
    <property type="match status" value="1"/>
</dbReference>
<organism evidence="10 11">
    <name type="scientific">Candidatus Methanoplasma termitum</name>
    <dbReference type="NCBI Taxonomy" id="1577791"/>
    <lineage>
        <taxon>Archaea</taxon>
        <taxon>Methanobacteriati</taxon>
        <taxon>Thermoplasmatota</taxon>
        <taxon>Thermoplasmata</taxon>
        <taxon>Methanomassiliicoccales</taxon>
        <taxon>Methanomassiliicoccaceae</taxon>
        <taxon>Candidatus Methanoplasma</taxon>
    </lineage>
</organism>
<dbReference type="PIRSF" id="PIRSF000484">
    <property type="entry name" value="NAPRT"/>
    <property type="match status" value="1"/>
</dbReference>
<dbReference type="STRING" id="1577791.Mpt1_c03950"/>
<dbReference type="Pfam" id="PF01729">
    <property type="entry name" value="QRPTase_C"/>
    <property type="match status" value="1"/>
</dbReference>
<evidence type="ECO:0000256" key="7">
    <source>
        <dbReference type="ARBA" id="ARBA00048668"/>
    </source>
</evidence>
<sequence>MEKLFIADEKDVRDGYTMDIYFERTKKILEASGLAETKVCAEITGSSLPRGWEWGVFCGLEEVIRLTEGLPISIYAVPEGTLFKTRTPDSVRVPLMNIFGAYTDFGIFETAILGMLCQPSGTATAAARTKIAAKNKTVLAFGNRRMHPAIAGVLDRSCYIGGCDGVSSKIGGDIIGKEAIGTVPHTLMLLMGSNDAAFRAFDRVIEKEVPRIMLIDTFSDERTAALEACTSIKDLKGVRLDTPGSRRGNFKELINEVRWELDMNGHKDVDIIVSGGLDESSIADIVDTSVSGFGVGTSISNAPTLDLSMDVVEKDGQPISKRGKFGGRKFTYRCPKCFEMGVSLRPDDKVVCGCGNKMEMVEKEVLRNGKRVGKERTPSDIRDYVIKQLKTAGKL</sequence>
<dbReference type="GO" id="GO:0004514">
    <property type="term" value="F:nicotinate-nucleotide diphosphorylase (carboxylating) activity"/>
    <property type="evidence" value="ECO:0007669"/>
    <property type="project" value="InterPro"/>
</dbReference>
<dbReference type="InterPro" id="IPR022412">
    <property type="entry name" value="Quinolinate_PRibosylTrfase_N"/>
</dbReference>
<evidence type="ECO:0000313" key="10">
    <source>
        <dbReference type="EMBL" id="AIZ56289.1"/>
    </source>
</evidence>
<proteinExistence type="predicted"/>
<dbReference type="InterPro" id="IPR013785">
    <property type="entry name" value="Aldolase_TIM"/>
</dbReference>
<reference evidence="10 11" key="1">
    <citation type="journal article" date="2014" name="Appl. Environ. Microbiol.">
        <title>Comparative Genome Analysis of 'Candidatus Methanoplasma termitum' Indicates a New Mode of Energy Metabolism in the Seventh Order of Methanogens.</title>
        <authorList>
            <person name="Lang K."/>
            <person name="Schuldes J."/>
            <person name="Klingl A."/>
            <person name="Poehlein A."/>
            <person name="Daniel R."/>
            <person name="Brune A."/>
        </authorList>
    </citation>
    <scope>NUCLEOTIDE SEQUENCE [LARGE SCALE GENOMIC DNA]</scope>
    <source>
        <strain evidence="11">Mpt1</strain>
    </source>
</reference>
<dbReference type="UniPathway" id="UPA00253">
    <property type="reaction ID" value="UER00457"/>
</dbReference>
<protein>
    <recommendedName>
        <fullName evidence="2">nicotinate phosphoribosyltransferase</fullName>
        <ecNumber evidence="2">6.3.4.21</ecNumber>
    </recommendedName>
</protein>
<keyword evidence="10" id="KW-0328">Glycosyltransferase</keyword>
<comment type="catalytic activity">
    <reaction evidence="7">
        <text>5-phospho-alpha-D-ribose 1-diphosphate + nicotinate + ATP + H2O = nicotinate beta-D-ribonucleotide + ADP + phosphate + diphosphate</text>
        <dbReference type="Rhea" id="RHEA:36163"/>
        <dbReference type="ChEBI" id="CHEBI:15377"/>
        <dbReference type="ChEBI" id="CHEBI:30616"/>
        <dbReference type="ChEBI" id="CHEBI:32544"/>
        <dbReference type="ChEBI" id="CHEBI:33019"/>
        <dbReference type="ChEBI" id="CHEBI:43474"/>
        <dbReference type="ChEBI" id="CHEBI:57502"/>
        <dbReference type="ChEBI" id="CHEBI:58017"/>
        <dbReference type="ChEBI" id="CHEBI:456216"/>
        <dbReference type="EC" id="6.3.4.21"/>
    </reaction>
</comment>
<dbReference type="EMBL" id="CP010070">
    <property type="protein sequence ID" value="AIZ56289.1"/>
    <property type="molecule type" value="Genomic_DNA"/>
</dbReference>
<evidence type="ECO:0000259" key="9">
    <source>
        <dbReference type="Pfam" id="PF02749"/>
    </source>
</evidence>
<dbReference type="AlphaFoldDB" id="A0A0A7LB38"/>
<dbReference type="InterPro" id="IPR037128">
    <property type="entry name" value="Quinolinate_PRibosylTase_N_sf"/>
</dbReference>
<evidence type="ECO:0000256" key="1">
    <source>
        <dbReference type="ARBA" id="ARBA00004952"/>
    </source>
</evidence>
<evidence type="ECO:0000256" key="2">
    <source>
        <dbReference type="ARBA" id="ARBA00013236"/>
    </source>
</evidence>
<dbReference type="Pfam" id="PF02749">
    <property type="entry name" value="QRPTase_N"/>
    <property type="match status" value="1"/>
</dbReference>
<dbReference type="PANTHER" id="PTHR43202">
    <property type="entry name" value="NICOTINATE-NUCLEOTIDE PYROPHOSPHORYLASE"/>
    <property type="match status" value="1"/>
</dbReference>
<evidence type="ECO:0000313" key="11">
    <source>
        <dbReference type="Proteomes" id="UP000030787"/>
    </source>
</evidence>
<dbReference type="Proteomes" id="UP000030787">
    <property type="component" value="Chromosome"/>
</dbReference>
<keyword evidence="11" id="KW-1185">Reference proteome</keyword>
<dbReference type="InterPro" id="IPR053190">
    <property type="entry name" value="NAPRTase-like"/>
</dbReference>
<dbReference type="InterPro" id="IPR007229">
    <property type="entry name" value="Nic_PRibTrfase-Fam"/>
</dbReference>
<accession>A0A0A7LB38</accession>
<evidence type="ECO:0000256" key="6">
    <source>
        <dbReference type="ARBA" id="ARBA00022679"/>
    </source>
</evidence>
<keyword evidence="5" id="KW-0662">Pyridine nucleotide biosynthesis</keyword>
<gene>
    <name evidence="10" type="ORF">Mpt1_c03950</name>
</gene>
<dbReference type="KEGG" id="mear:Mpt1_c03950"/>
<dbReference type="NCBIfam" id="NF006415">
    <property type="entry name" value="PRK08662.1"/>
    <property type="match status" value="1"/>
</dbReference>
<dbReference type="RefSeq" id="WP_048111617.1">
    <property type="nucleotide sequence ID" value="NZ_CP010070.1"/>
</dbReference>
<dbReference type="GO" id="GO:0009435">
    <property type="term" value="P:NAD+ biosynthetic process"/>
    <property type="evidence" value="ECO:0007669"/>
    <property type="project" value="UniProtKB-UniPathway"/>
</dbReference>
<dbReference type="PANTHER" id="PTHR43202:SF1">
    <property type="entry name" value="NICOTINATE PHOSPHORIBOSYLTRANSFERASE"/>
    <property type="match status" value="1"/>
</dbReference>
<name>A0A0A7LB38_9ARCH</name>
<evidence type="ECO:0000259" key="8">
    <source>
        <dbReference type="Pfam" id="PF01729"/>
    </source>
</evidence>
<dbReference type="SUPFAM" id="SSF54675">
    <property type="entry name" value="Nicotinate/Quinolinate PRTase N-terminal domain-like"/>
    <property type="match status" value="1"/>
</dbReference>
<dbReference type="GO" id="GO:0004516">
    <property type="term" value="F:nicotinate phosphoribosyltransferase activity"/>
    <property type="evidence" value="ECO:0007669"/>
    <property type="project" value="UniProtKB-EC"/>
</dbReference>
<comment type="pathway">
    <text evidence="1">Cofactor biosynthesis; NAD(+) biosynthesis; nicotinate D-ribonucleotide from nicotinate: step 1/1.</text>
</comment>
<dbReference type="OrthoDB" id="371831at2157"/>
<feature type="domain" description="Quinolinate phosphoribosyl transferase C-terminal" evidence="8">
    <location>
        <begin position="123"/>
        <end position="310"/>
    </location>
</feature>
<dbReference type="Gene3D" id="3.20.20.70">
    <property type="entry name" value="Aldolase class I"/>
    <property type="match status" value="1"/>
</dbReference>
<dbReference type="InterPro" id="IPR002638">
    <property type="entry name" value="Quinolinate_PRibosylTrfase_C"/>
</dbReference>
<keyword evidence="6 10" id="KW-0808">Transferase</keyword>
<feature type="domain" description="Quinolinate phosphoribosyl transferase N-terminal" evidence="9">
    <location>
        <begin position="19"/>
        <end position="120"/>
    </location>
</feature>
<evidence type="ECO:0000256" key="3">
    <source>
        <dbReference type="ARBA" id="ARBA00022553"/>
    </source>
</evidence>
<evidence type="ECO:0000256" key="4">
    <source>
        <dbReference type="ARBA" id="ARBA00022598"/>
    </source>
</evidence>